<name>A0A4Y2G344_ARAVE</name>
<comment type="caution">
    <text evidence="1">The sequence shown here is derived from an EMBL/GenBank/DDBJ whole genome shotgun (WGS) entry which is preliminary data.</text>
</comment>
<dbReference type="Proteomes" id="UP000499080">
    <property type="component" value="Unassembled WGS sequence"/>
</dbReference>
<accession>A0A4Y2G344</accession>
<evidence type="ECO:0000313" key="2">
    <source>
        <dbReference type="Proteomes" id="UP000499080"/>
    </source>
</evidence>
<dbReference type="EMBL" id="BGPR01001164">
    <property type="protein sequence ID" value="GBM47069.1"/>
    <property type="molecule type" value="Genomic_DNA"/>
</dbReference>
<organism evidence="1 2">
    <name type="scientific">Araneus ventricosus</name>
    <name type="common">Orbweaver spider</name>
    <name type="synonym">Epeira ventricosa</name>
    <dbReference type="NCBI Taxonomy" id="182803"/>
    <lineage>
        <taxon>Eukaryota</taxon>
        <taxon>Metazoa</taxon>
        <taxon>Ecdysozoa</taxon>
        <taxon>Arthropoda</taxon>
        <taxon>Chelicerata</taxon>
        <taxon>Arachnida</taxon>
        <taxon>Araneae</taxon>
        <taxon>Araneomorphae</taxon>
        <taxon>Entelegynae</taxon>
        <taxon>Araneoidea</taxon>
        <taxon>Araneidae</taxon>
        <taxon>Araneus</taxon>
    </lineage>
</organism>
<reference evidence="1 2" key="1">
    <citation type="journal article" date="2019" name="Sci. Rep.">
        <title>Orb-weaving spider Araneus ventricosus genome elucidates the spidroin gene catalogue.</title>
        <authorList>
            <person name="Kono N."/>
            <person name="Nakamura H."/>
            <person name="Ohtoshi R."/>
            <person name="Moran D.A.P."/>
            <person name="Shinohara A."/>
            <person name="Yoshida Y."/>
            <person name="Fujiwara M."/>
            <person name="Mori M."/>
            <person name="Tomita M."/>
            <person name="Arakawa K."/>
        </authorList>
    </citation>
    <scope>NUCLEOTIDE SEQUENCE [LARGE SCALE GENOMIC DNA]</scope>
</reference>
<dbReference type="OrthoDB" id="7491874at2759"/>
<proteinExistence type="predicted"/>
<dbReference type="AlphaFoldDB" id="A0A4Y2G344"/>
<keyword evidence="2" id="KW-1185">Reference proteome</keyword>
<gene>
    <name evidence="1" type="ORF">AVEN_179795_1</name>
</gene>
<protein>
    <submittedName>
        <fullName evidence="1">Uncharacterized protein</fullName>
    </submittedName>
</protein>
<evidence type="ECO:0000313" key="1">
    <source>
        <dbReference type="EMBL" id="GBM47069.1"/>
    </source>
</evidence>
<sequence length="256" mass="28828">MKIPLAERLFIKDRILERKVVIGEVEVIATEKKRKGKRKQMEDKRIKRKMVKTDADAAHAQSMELLELNTMSSSLYTDTDCLLGGAIVYNFNMVRKGATQKGGAGEGATQSSSDKYANDLKAMIESLNAEDYTEEAFPVILEWFRDLEKFSTEMVDAGLTYSKAKLWTLERENASLRAKLELNTDISTAIKELSPKLDEFKEQNSRALKEELPSIIKQAACPEIKTSLESVNQEIAAEVKRNRVEARSFAQVALKS</sequence>